<dbReference type="InterPro" id="IPR056693">
    <property type="entry name" value="DUF7791"/>
</dbReference>
<evidence type="ECO:0000313" key="4">
    <source>
        <dbReference type="EMBL" id="TGO12527.1"/>
    </source>
</evidence>
<dbReference type="PANTHER" id="PTHR10039">
    <property type="entry name" value="AMELOGENIN"/>
    <property type="match status" value="1"/>
</dbReference>
<dbReference type="SUPFAM" id="SSF52540">
    <property type="entry name" value="P-loop containing nucleoside triphosphate hydrolases"/>
    <property type="match status" value="1"/>
</dbReference>
<keyword evidence="5" id="KW-1185">Reference proteome</keyword>
<comment type="caution">
    <text evidence="4">The sequence shown here is derived from an EMBL/GenBank/DDBJ whole genome shotgun (WGS) entry which is preliminary data.</text>
</comment>
<feature type="domain" description="Nephrocystin 3-like N-terminal" evidence="2">
    <location>
        <begin position="304"/>
        <end position="473"/>
    </location>
</feature>
<dbReference type="AlphaFoldDB" id="A0A4Z1EUI4"/>
<reference evidence="4 5" key="1">
    <citation type="submission" date="2017-12" db="EMBL/GenBank/DDBJ databases">
        <title>Comparative genomics of Botrytis spp.</title>
        <authorList>
            <person name="Valero-Jimenez C.A."/>
            <person name="Tapia P."/>
            <person name="Veloso J."/>
            <person name="Silva-Moreno E."/>
            <person name="Staats M."/>
            <person name="Valdes J.H."/>
            <person name="Van Kan J.A.L."/>
        </authorList>
    </citation>
    <scope>NUCLEOTIDE SEQUENCE [LARGE SCALE GENOMIC DNA]</scope>
    <source>
        <strain evidence="4 5">Bp0003</strain>
    </source>
</reference>
<dbReference type="PANTHER" id="PTHR10039:SF5">
    <property type="entry name" value="NACHT DOMAIN-CONTAINING PROTEIN"/>
    <property type="match status" value="1"/>
</dbReference>
<dbReference type="InterPro" id="IPR056884">
    <property type="entry name" value="NPHP3-like_N"/>
</dbReference>
<dbReference type="Proteomes" id="UP000297910">
    <property type="component" value="Unassembled WGS sequence"/>
</dbReference>
<organism evidence="4 5">
    <name type="scientific">Botrytis paeoniae</name>
    <dbReference type="NCBI Taxonomy" id="278948"/>
    <lineage>
        <taxon>Eukaryota</taxon>
        <taxon>Fungi</taxon>
        <taxon>Dikarya</taxon>
        <taxon>Ascomycota</taxon>
        <taxon>Pezizomycotina</taxon>
        <taxon>Leotiomycetes</taxon>
        <taxon>Helotiales</taxon>
        <taxon>Sclerotiniaceae</taxon>
        <taxon>Botrytis</taxon>
    </lineage>
</organism>
<proteinExistence type="predicted"/>
<name>A0A4Z1EUI4_9HELO</name>
<dbReference type="Pfam" id="PF25053">
    <property type="entry name" value="DUF7791"/>
    <property type="match status" value="1"/>
</dbReference>
<keyword evidence="1" id="KW-0677">Repeat</keyword>
<gene>
    <name evidence="4" type="ORF">BPAE_0825g00010</name>
</gene>
<protein>
    <submittedName>
        <fullName evidence="4">Uncharacterized protein</fullName>
    </submittedName>
</protein>
<dbReference type="EMBL" id="PQXI01000822">
    <property type="protein sequence ID" value="TGO12527.1"/>
    <property type="molecule type" value="Genomic_DNA"/>
</dbReference>
<dbReference type="Pfam" id="PF24883">
    <property type="entry name" value="NPHP3_N"/>
    <property type="match status" value="1"/>
</dbReference>
<feature type="domain" description="DUF7791" evidence="3">
    <location>
        <begin position="583"/>
        <end position="736"/>
    </location>
</feature>
<sequence length="1011" mass="114411">MVLDPLSAISLAGTVLQFVEFTSKLLINAHELLKSPEGALESNDQLEFLTTDLKRITGKLRAPLPEAALGCGPKEEKELRKVCAACDDDATKLFCRLEGLKRNGQHQKWSSLQKAIKTAWTKNEISALTSRMSAYKDAIQLHVLVGLRSSVSFTTTEMARRFDRVDQNTRDIVASLSSTRKLPDPYPATRDRIIAEHLEKLDSRLLTIFHILNQAHEVSRQGRSHKNAPRVNTAGLTFDKIENEPRLEYSEGKVRRNAEEPILDNFRFPTMNDRLDQVTEAHRETFEWLFRDQEESANGPPWGSFVKWLHSGDTIYWIHGKAGSGKSTLMRFIFDHPRTLQELSIWSNDCLKAGFFFWNSGSKDQRSHAGLLRSLIVAILEHCRSLIPLLFPLQWAHNYTEAVKGTNRFINKTWTYPEISTVFEEIISQDTVKFKMCLFIDGLDEYDDNKDNIIDFVVKLSLLSRVKLCVSSRPLLEFGDAFSSNPSLKLQDLTVSDIEKYVSDNLATNTHYQILASREPTKAPALVQELVHKADGVFLWVKLVTQSLISGMRNRDTISDLRRRLYDIPGDLEDLYSHMLSYIHPFYLGHASRLFQIVNTAQQETKVIGREDVDQLPLTVLALSFAVDEDSTLAITARIHPLPAHEIRSRCRLMEDRLKSQSSGLLEVQGPVEGLHVSKMRLSSVVEGDFKVQYLHRTVRDYLTRADIWSKQLDRTKGSSFNPHVAMLRSYILLLKGVVAPWTSKKQAHLAYLALEHASFADFQTGVSNFELLDELDRTMKDHASSWTGHHWTSRQFDAISPLGYDSFISAAVNYGLCAYVRIKVLTGHQLTSGSKQGKLSRQKIRPLFDIAVNNNDPIFRLAPGSSNMVSLLLQQGAEPSDMYLNATIWERALFGSDGLLSNQDKLGGRGGAVWLDNLRQRLEVVHLLIQHGANIKLSREVDRTTQTALNRIQAMDFSAFFPKETGELMDRLKYSDPKEHTLSVTVTNLKLSSLPLGHNPKKGQFKSESS</sequence>
<accession>A0A4Z1EUI4</accession>
<dbReference type="InterPro" id="IPR027417">
    <property type="entry name" value="P-loop_NTPase"/>
</dbReference>
<evidence type="ECO:0000256" key="1">
    <source>
        <dbReference type="ARBA" id="ARBA00022737"/>
    </source>
</evidence>
<dbReference type="Gene3D" id="3.40.50.300">
    <property type="entry name" value="P-loop containing nucleotide triphosphate hydrolases"/>
    <property type="match status" value="1"/>
</dbReference>
<evidence type="ECO:0000259" key="3">
    <source>
        <dbReference type="Pfam" id="PF25053"/>
    </source>
</evidence>
<evidence type="ECO:0000313" key="5">
    <source>
        <dbReference type="Proteomes" id="UP000297910"/>
    </source>
</evidence>
<evidence type="ECO:0000259" key="2">
    <source>
        <dbReference type="Pfam" id="PF24883"/>
    </source>
</evidence>